<keyword evidence="1" id="KW-0051">Antiviral defense</keyword>
<accession>A0AAW3JPA6</accession>
<dbReference type="InterPro" id="IPR005537">
    <property type="entry name" value="RAMP_III_fam"/>
</dbReference>
<gene>
    <name evidence="4" type="ORF">APZ18_15435</name>
</gene>
<dbReference type="GO" id="GO:0051607">
    <property type="term" value="P:defense response to virus"/>
    <property type="evidence" value="ECO:0007669"/>
    <property type="project" value="UniProtKB-KW"/>
</dbReference>
<evidence type="ECO:0000256" key="2">
    <source>
        <dbReference type="SAM" id="MobiDB-lite"/>
    </source>
</evidence>
<evidence type="ECO:0000259" key="3">
    <source>
        <dbReference type="Pfam" id="PF03787"/>
    </source>
</evidence>
<feature type="region of interest" description="Disordered" evidence="2">
    <location>
        <begin position="1"/>
        <end position="28"/>
    </location>
</feature>
<dbReference type="PANTHER" id="PTHR35579">
    <property type="entry name" value="CRISPR SYSTEM CMS ENDORIBONUCLEASE CSM3"/>
    <property type="match status" value="1"/>
</dbReference>
<name>A0AAW3JPA6_9FIRM</name>
<dbReference type="Proteomes" id="UP000050833">
    <property type="component" value="Unassembled WGS sequence"/>
</dbReference>
<reference evidence="4 5" key="1">
    <citation type="submission" date="2015-10" db="EMBL/GenBank/DDBJ databases">
        <title>Butyribacter intestini gen. nov., sp. nov., a butyric acid-producing bacterium of the family Lachnospiraceae isolated from the human faeces.</title>
        <authorList>
            <person name="Zou Y."/>
            <person name="Xue W."/>
            <person name="Luo G."/>
            <person name="Lv M."/>
        </authorList>
    </citation>
    <scope>NUCLEOTIDE SEQUENCE [LARGE SCALE GENOMIC DNA]</scope>
    <source>
        <strain evidence="4 5">TF01-11</strain>
    </source>
</reference>
<dbReference type="Pfam" id="PF03787">
    <property type="entry name" value="RAMPs"/>
    <property type="match status" value="1"/>
</dbReference>
<keyword evidence="5" id="KW-1185">Reference proteome</keyword>
<proteinExistence type="predicted"/>
<evidence type="ECO:0000256" key="1">
    <source>
        <dbReference type="ARBA" id="ARBA00023118"/>
    </source>
</evidence>
<evidence type="ECO:0000313" key="5">
    <source>
        <dbReference type="Proteomes" id="UP000050833"/>
    </source>
</evidence>
<dbReference type="AlphaFoldDB" id="A0AAW3JPA6"/>
<organism evidence="4 5">
    <name type="scientific">Butyribacter intestini</name>
    <dbReference type="NCBI Taxonomy" id="1703332"/>
    <lineage>
        <taxon>Bacteria</taxon>
        <taxon>Bacillati</taxon>
        <taxon>Bacillota</taxon>
        <taxon>Clostridia</taxon>
        <taxon>Lachnospirales</taxon>
        <taxon>Lachnospiraceae</taxon>
        <taxon>Butyribacter</taxon>
    </lineage>
</organism>
<feature type="domain" description="CRISPR type III-associated protein" evidence="3">
    <location>
        <begin position="73"/>
        <end position="270"/>
    </location>
</feature>
<dbReference type="RefSeq" id="WP_055946801.1">
    <property type="nucleotide sequence ID" value="NZ_JAQDCV010000015.1"/>
</dbReference>
<dbReference type="EMBL" id="LLKB01000009">
    <property type="protein sequence ID" value="KQC83994.1"/>
    <property type="molecule type" value="Genomic_DNA"/>
</dbReference>
<evidence type="ECO:0000313" key="4">
    <source>
        <dbReference type="EMBL" id="KQC83994.1"/>
    </source>
</evidence>
<dbReference type="InterPro" id="IPR023825">
    <property type="entry name" value="CRISPR-assoc_RAMP_BGP1436"/>
</dbReference>
<sequence length="768" mass="88645">MEYNDRRFDDDYRQNNNSFNNRRKSDKKNKTKYVGAPYNFIPFSKKTIKIKEERMAVHDRIENGLLTGVIDYTIEAQTPILISDGNKEKEDFTRDELGRVVIPGSTMRGLIRNNVQVLGFSSFDDDIDDYNLMYRHVASGAEKKQYSEMLGNKQISVGNGKQMGVLANVRGGYVKNNNGKYEIYPAIEHFAGNSDNKNVNMSYYVLNERNILENIDKYPFFTKHENNKYMQYKFGTVFHEEVDGSGKTHYKADNWNKNEKYKPFYVEISFEASGNMVKKVDEPGICSNSGFLVGTGIMNEKKALYIIPQKDEKKKMIEIPQSDIKNFKIDFNGRKNTLKDSKRQNKGGEKIFDLPENGDERPVFFINGLDNHTYFGFTPRLRMFYRHKIKDGYQVEKNDYDYAKSLFGTTGDKSYKSKVSFSDALLESDIAHIQAVKVIQGEPKPTSYMDYLKQGKGAKINGNNNTVTYNTDDFELRGQKQYWLHKQKNELINIKEGNGNENVGSNIYPLKSGSKFCGKVRFQNLTNDELGLLLWSIRLNENSYMNVGKAKAYGGGVIKVKNINCCLVNYEKAYNINSGLTNNPFERVDNIDQYIEEYKKAVKDKGIVIEKQPSVKAFFVMKSKFLDDDLIKYMSLETKDYQNRKALPTIESLTGQEIGEEIYVSKKSNETSDEVVFYDDSKQKNIKNEKKKVQFEENKEYEAYVKKYKDGSNIQFSVNNQIVTVRTKKVEIDGQKVNKANMPELLPLDSKCILRYENKKMIFVSRSE</sequence>
<dbReference type="NCBIfam" id="TIGR03986">
    <property type="entry name" value="TIGR03986 family CRISPR-associated RAMP protein"/>
    <property type="match status" value="1"/>
</dbReference>
<feature type="compositionally biased region" description="Basic and acidic residues" evidence="2">
    <location>
        <begin position="1"/>
        <end position="13"/>
    </location>
</feature>
<dbReference type="InterPro" id="IPR052216">
    <property type="entry name" value="CRISPR_Csm3_endoribonuclease"/>
</dbReference>
<dbReference type="PANTHER" id="PTHR35579:SF3">
    <property type="entry name" value="CRISPR SYSTEM CMS ENDORIBONUCLEASE CSM3"/>
    <property type="match status" value="1"/>
</dbReference>
<protein>
    <recommendedName>
        <fullName evidence="3">CRISPR type III-associated protein domain-containing protein</fullName>
    </recommendedName>
</protein>
<comment type="caution">
    <text evidence="4">The sequence shown here is derived from an EMBL/GenBank/DDBJ whole genome shotgun (WGS) entry which is preliminary data.</text>
</comment>